<accession>A0A5S6QXQ4</accession>
<keyword evidence="4 5" id="KW-0539">Nucleus</keyword>
<dbReference type="PROSITE" id="PS50071">
    <property type="entry name" value="HOMEOBOX_2"/>
    <property type="match status" value="1"/>
</dbReference>
<keyword evidence="11" id="KW-1185">Reference proteome</keyword>
<evidence type="ECO:0000256" key="1">
    <source>
        <dbReference type="ARBA" id="ARBA00004123"/>
    </source>
</evidence>
<dbReference type="SMART" id="SM00352">
    <property type="entry name" value="POU"/>
    <property type="match status" value="1"/>
</dbReference>
<sequence length="412" mass="45524">MSVPHGAREIVAGQRPAHRLHPEAPTVWRGIGCAEEEGQLIISQAGIGSHCWHAKAKERRMPANNLNDIIERIHRLKNESKSDHSDSCNGQNGLSEVRKQSERLMNRRTAAAAMARSCKECDSLGEMNRRRASRLAKRFQPVRNGGSSEPATASTTGAASSSDPHLSHLESLEFFAAHFRQKRITLGYTQQQVGDTLGRRYNAYFSQTTISRFEDLNLSVRNMSKLRPLIEQWIVDTERAAAKGGGGGEGGGSSMVETQSHDQQQQQTASSPESTLGSVCGKRRRKRTTIDNRMRSFLESVFKVTPRPNGKQIEELAAELSLKVEVVRVWFCNRRQREARSTSGCESSMVSCDFTSSSSTSPPILDAYFANSSLRGVDDDDSKDAKVVIEKKARMDGDGDNNGDVAAWRENA</sequence>
<dbReference type="CDD" id="cd00086">
    <property type="entry name" value="homeodomain"/>
    <property type="match status" value="1"/>
</dbReference>
<dbReference type="GO" id="GO:0000978">
    <property type="term" value="F:RNA polymerase II cis-regulatory region sequence-specific DNA binding"/>
    <property type="evidence" value="ECO:0007669"/>
    <property type="project" value="TreeGrafter"/>
</dbReference>
<evidence type="ECO:0000256" key="4">
    <source>
        <dbReference type="ARBA" id="ARBA00023242"/>
    </source>
</evidence>
<dbReference type="PANTHER" id="PTHR11636:SF89">
    <property type="entry name" value="POU DOMAIN PROTEIN 2, ISOFORM B-RELATED"/>
    <property type="match status" value="1"/>
</dbReference>
<dbReference type="InterPro" id="IPR017970">
    <property type="entry name" value="Homeobox_CS"/>
</dbReference>
<dbReference type="Gene3D" id="1.10.260.40">
    <property type="entry name" value="lambda repressor-like DNA-binding domains"/>
    <property type="match status" value="1"/>
</dbReference>
<proteinExistence type="inferred from homology"/>
<feature type="domain" description="Homeobox" evidence="9">
    <location>
        <begin position="281"/>
        <end position="341"/>
    </location>
</feature>
<evidence type="ECO:0000259" key="9">
    <source>
        <dbReference type="PROSITE" id="PS50071"/>
    </source>
</evidence>
<dbReference type="InterPro" id="IPR000327">
    <property type="entry name" value="POU_dom"/>
</dbReference>
<evidence type="ECO:0000256" key="2">
    <source>
        <dbReference type="ARBA" id="ARBA00023125"/>
    </source>
</evidence>
<dbReference type="WBParaSite" id="TMUE_3000011894.1">
    <property type="protein sequence ID" value="TMUE_3000011894.1"/>
    <property type="gene ID" value="WBGene00291017"/>
</dbReference>
<keyword evidence="2 5" id="KW-0238">DNA-binding</keyword>
<feature type="compositionally biased region" description="Gly residues" evidence="8">
    <location>
        <begin position="243"/>
        <end position="253"/>
    </location>
</feature>
<feature type="region of interest" description="Disordered" evidence="8">
    <location>
        <begin position="136"/>
        <end position="165"/>
    </location>
</feature>
<dbReference type="PANTHER" id="PTHR11636">
    <property type="entry name" value="POU DOMAIN"/>
    <property type="match status" value="1"/>
</dbReference>
<feature type="region of interest" description="Disordered" evidence="8">
    <location>
        <begin position="241"/>
        <end position="285"/>
    </location>
</feature>
<name>A0A5S6QXQ4_TRIMR</name>
<reference evidence="12" key="1">
    <citation type="submission" date="2019-12" db="UniProtKB">
        <authorList>
            <consortium name="WormBaseParasite"/>
        </authorList>
    </citation>
    <scope>IDENTIFICATION</scope>
</reference>
<dbReference type="SUPFAM" id="SSF47413">
    <property type="entry name" value="lambda repressor-like DNA-binding domains"/>
    <property type="match status" value="1"/>
</dbReference>
<dbReference type="GO" id="GO:0000981">
    <property type="term" value="F:DNA-binding transcription factor activity, RNA polymerase II-specific"/>
    <property type="evidence" value="ECO:0007669"/>
    <property type="project" value="InterPro"/>
</dbReference>
<keyword evidence="3 5" id="KW-0371">Homeobox</keyword>
<evidence type="ECO:0000259" key="10">
    <source>
        <dbReference type="PROSITE" id="PS51179"/>
    </source>
</evidence>
<protein>
    <recommendedName>
        <fullName evidence="7">POU domain protein</fullName>
    </recommendedName>
</protein>
<evidence type="ECO:0000313" key="11">
    <source>
        <dbReference type="Proteomes" id="UP000046395"/>
    </source>
</evidence>
<evidence type="ECO:0000256" key="5">
    <source>
        <dbReference type="PROSITE-ProRule" id="PRU00108"/>
    </source>
</evidence>
<dbReference type="AlphaFoldDB" id="A0A5S6QXQ4"/>
<feature type="compositionally biased region" description="Polar residues" evidence="8">
    <location>
        <begin position="255"/>
        <end position="277"/>
    </location>
</feature>
<dbReference type="STRING" id="70415.A0A5S6QXQ4"/>
<dbReference type="Gene3D" id="1.10.10.60">
    <property type="entry name" value="Homeodomain-like"/>
    <property type="match status" value="1"/>
</dbReference>
<dbReference type="Pfam" id="PF00157">
    <property type="entry name" value="Pou"/>
    <property type="match status" value="1"/>
</dbReference>
<comment type="similarity">
    <text evidence="7">Belongs to the POU transcription factor family.</text>
</comment>
<dbReference type="Proteomes" id="UP000046395">
    <property type="component" value="Unassembled WGS sequence"/>
</dbReference>
<evidence type="ECO:0000256" key="7">
    <source>
        <dbReference type="RuleBase" id="RU361194"/>
    </source>
</evidence>
<dbReference type="InterPro" id="IPR050255">
    <property type="entry name" value="POU_domain_TF"/>
</dbReference>
<dbReference type="InterPro" id="IPR001356">
    <property type="entry name" value="HD"/>
</dbReference>
<feature type="DNA-binding region" description="Homeobox" evidence="5">
    <location>
        <begin position="283"/>
        <end position="342"/>
    </location>
</feature>
<dbReference type="PROSITE" id="PS00027">
    <property type="entry name" value="HOMEOBOX_1"/>
    <property type="match status" value="1"/>
</dbReference>
<dbReference type="PROSITE" id="PS51179">
    <property type="entry name" value="POU_3"/>
    <property type="match status" value="1"/>
</dbReference>
<feature type="domain" description="POU-specific" evidence="10">
    <location>
        <begin position="164"/>
        <end position="238"/>
    </location>
</feature>
<evidence type="ECO:0000313" key="12">
    <source>
        <dbReference type="WBParaSite" id="TMUE_3000011894.1"/>
    </source>
</evidence>
<feature type="compositionally biased region" description="Low complexity" evidence="8">
    <location>
        <begin position="145"/>
        <end position="162"/>
    </location>
</feature>
<comment type="subcellular location">
    <subcellularLocation>
        <location evidence="1 5 6">Nucleus</location>
    </subcellularLocation>
</comment>
<evidence type="ECO:0000256" key="8">
    <source>
        <dbReference type="SAM" id="MobiDB-lite"/>
    </source>
</evidence>
<dbReference type="PROSITE" id="PS00465">
    <property type="entry name" value="POU_2"/>
    <property type="match status" value="1"/>
</dbReference>
<dbReference type="Pfam" id="PF00046">
    <property type="entry name" value="Homeodomain"/>
    <property type="match status" value="1"/>
</dbReference>
<dbReference type="InterPro" id="IPR010982">
    <property type="entry name" value="Lambda_DNA-bd_dom_sf"/>
</dbReference>
<dbReference type="PROSITE" id="PS00035">
    <property type="entry name" value="POU_1"/>
    <property type="match status" value="1"/>
</dbReference>
<organism evidence="11 12">
    <name type="scientific">Trichuris muris</name>
    <name type="common">Mouse whipworm</name>
    <dbReference type="NCBI Taxonomy" id="70415"/>
    <lineage>
        <taxon>Eukaryota</taxon>
        <taxon>Metazoa</taxon>
        <taxon>Ecdysozoa</taxon>
        <taxon>Nematoda</taxon>
        <taxon>Enoplea</taxon>
        <taxon>Dorylaimia</taxon>
        <taxon>Trichinellida</taxon>
        <taxon>Trichuridae</taxon>
        <taxon>Trichuris</taxon>
    </lineage>
</organism>
<evidence type="ECO:0000256" key="3">
    <source>
        <dbReference type="ARBA" id="ARBA00023155"/>
    </source>
</evidence>
<dbReference type="InterPro" id="IPR009057">
    <property type="entry name" value="Homeodomain-like_sf"/>
</dbReference>
<evidence type="ECO:0000256" key="6">
    <source>
        <dbReference type="RuleBase" id="RU000682"/>
    </source>
</evidence>
<dbReference type="GO" id="GO:0005634">
    <property type="term" value="C:nucleus"/>
    <property type="evidence" value="ECO:0007669"/>
    <property type="project" value="UniProtKB-SubCell"/>
</dbReference>
<dbReference type="SUPFAM" id="SSF46689">
    <property type="entry name" value="Homeodomain-like"/>
    <property type="match status" value="1"/>
</dbReference>
<feature type="region of interest" description="Disordered" evidence="8">
    <location>
        <begin position="392"/>
        <end position="412"/>
    </location>
</feature>
<keyword evidence="7" id="KW-0804">Transcription</keyword>
<dbReference type="InterPro" id="IPR013847">
    <property type="entry name" value="POU"/>
</dbReference>
<dbReference type="GO" id="GO:0030154">
    <property type="term" value="P:cell differentiation"/>
    <property type="evidence" value="ECO:0007669"/>
    <property type="project" value="UniProtKB-ARBA"/>
</dbReference>
<dbReference type="SMART" id="SM00389">
    <property type="entry name" value="HOX"/>
    <property type="match status" value="1"/>
</dbReference>
<dbReference type="PRINTS" id="PR00028">
    <property type="entry name" value="POUDOMAIN"/>
</dbReference>